<dbReference type="PANTHER" id="PTHR31650:SF1">
    <property type="entry name" value="WAX ESTER SYNTHASE_DIACYLGLYCEROL ACYLTRANSFERASE 4-RELATED"/>
    <property type="match status" value="1"/>
</dbReference>
<keyword evidence="7" id="KW-0319">Glycerol metabolism</keyword>
<keyword evidence="5" id="KW-0444">Lipid biosynthesis</keyword>
<evidence type="ECO:0000256" key="2">
    <source>
        <dbReference type="ARBA" id="ARBA00005189"/>
    </source>
</evidence>
<feature type="domain" description="O-acyltransferase WSD1-like N-terminal" evidence="11">
    <location>
        <begin position="12"/>
        <end position="303"/>
    </location>
</feature>
<dbReference type="Gene3D" id="3.30.559.30">
    <property type="entry name" value="Nonribosomal peptide synthetase, condensation domain"/>
    <property type="match status" value="1"/>
</dbReference>
<organism evidence="13 14">
    <name type="scientific">Dietzia cercidiphylli</name>
    <dbReference type="NCBI Taxonomy" id="498199"/>
    <lineage>
        <taxon>Bacteria</taxon>
        <taxon>Bacillati</taxon>
        <taxon>Actinomycetota</taxon>
        <taxon>Actinomycetes</taxon>
        <taxon>Mycobacteriales</taxon>
        <taxon>Dietziaceae</taxon>
        <taxon>Dietzia</taxon>
    </lineage>
</organism>
<sequence>MTETRVRIPLRDQLWLMMDRPDNLMYINSVMWFAEVPDWDAVSEAIASRMVEPHPVFRRVPVRRGRRWYWQDDPDFDISRHLVRRRLPSPGGRAEAEAHVAEQMGLQLPDDRPIWRAEFIEGYHGHGGDREGALLLFRVQHGMVDGIRLTQLVLGLCDRDDDDPLPNVGRELSSSGGGVLGAVGQAGAGLAKDTLGIARGLAGATIRFPVTMARLTRDVVAPGGELSRVPTRVVESLADTIDPTNMTTNTYRSVFRLLFEPRSPELSWSGHAHARKKVSWVTGVDLAAVKRVAAEHDTTVTSVMIAAVSKALTRYLDARGDRRVSDINLMVPVSLTPSTDDLPEELGNHITLILMRLPLGIDDADELIEAITTSMTRVRYSFEPHITFATMLGVAVTPTAVQHAVVDLFANKTVGQLTSVPGPVSEVRLAGTPVEGMLGWVPMSGDQALGICIFSYDGTVSVGIATDAELVPDPGRVAEMIEGQFATFDGWEAPA</sequence>
<keyword evidence="6" id="KW-0808">Transferase</keyword>
<protein>
    <recommendedName>
        <fullName evidence="4">diacylglycerol O-acyltransferase</fullName>
        <ecNumber evidence="4">2.3.1.20</ecNumber>
    </recommendedName>
</protein>
<evidence type="ECO:0000259" key="12">
    <source>
        <dbReference type="Pfam" id="PF06974"/>
    </source>
</evidence>
<reference evidence="14" key="1">
    <citation type="journal article" date="2019" name="Int. J. Syst. Evol. Microbiol.">
        <title>The Global Catalogue of Microorganisms (GCM) 10K type strain sequencing project: providing services to taxonomists for standard genome sequencing and annotation.</title>
        <authorList>
            <consortium name="The Broad Institute Genomics Platform"/>
            <consortium name="The Broad Institute Genome Sequencing Center for Infectious Disease"/>
            <person name="Wu L."/>
            <person name="Ma J."/>
        </authorList>
    </citation>
    <scope>NUCLEOTIDE SEQUENCE [LARGE SCALE GENOMIC DNA]</scope>
    <source>
        <strain evidence="14">JCM 16002</strain>
    </source>
</reference>
<evidence type="ECO:0000256" key="8">
    <source>
        <dbReference type="ARBA" id="ARBA00023098"/>
    </source>
</evidence>
<comment type="pathway">
    <text evidence="1">Glycerolipid metabolism; triacylglycerol biosynthesis.</text>
</comment>
<evidence type="ECO:0000256" key="7">
    <source>
        <dbReference type="ARBA" id="ARBA00022798"/>
    </source>
</evidence>
<evidence type="ECO:0000313" key="14">
    <source>
        <dbReference type="Proteomes" id="UP001500383"/>
    </source>
</evidence>
<dbReference type="Proteomes" id="UP001500383">
    <property type="component" value="Unassembled WGS sequence"/>
</dbReference>
<dbReference type="SUPFAM" id="SSF52777">
    <property type="entry name" value="CoA-dependent acyltransferases"/>
    <property type="match status" value="1"/>
</dbReference>
<dbReference type="Gene3D" id="3.30.559.10">
    <property type="entry name" value="Chloramphenicol acetyltransferase-like domain"/>
    <property type="match status" value="1"/>
</dbReference>
<name>A0ABP4UAR0_9ACTN</name>
<evidence type="ECO:0000259" key="11">
    <source>
        <dbReference type="Pfam" id="PF03007"/>
    </source>
</evidence>
<evidence type="ECO:0000256" key="4">
    <source>
        <dbReference type="ARBA" id="ARBA00013244"/>
    </source>
</evidence>
<dbReference type="Pfam" id="PF06974">
    <property type="entry name" value="WS_DGAT_C"/>
    <property type="match status" value="1"/>
</dbReference>
<dbReference type="RefSeq" id="WP_241730838.1">
    <property type="nucleotide sequence ID" value="NZ_BAAAQG010000003.1"/>
</dbReference>
<dbReference type="InterPro" id="IPR009721">
    <property type="entry name" value="O-acyltransferase_WSD1_C"/>
</dbReference>
<dbReference type="InterPro" id="IPR004255">
    <property type="entry name" value="O-acyltransferase_WSD1_N"/>
</dbReference>
<accession>A0ABP4UAR0</accession>
<evidence type="ECO:0000256" key="3">
    <source>
        <dbReference type="ARBA" id="ARBA00009587"/>
    </source>
</evidence>
<dbReference type="Pfam" id="PF03007">
    <property type="entry name" value="WS_DGAT_cat"/>
    <property type="match status" value="1"/>
</dbReference>
<comment type="caution">
    <text evidence="13">The sequence shown here is derived from an EMBL/GenBank/DDBJ whole genome shotgun (WGS) entry which is preliminary data.</text>
</comment>
<comment type="catalytic activity">
    <reaction evidence="10">
        <text>an acyl-CoA + a 1,2-diacyl-sn-glycerol = a triacyl-sn-glycerol + CoA</text>
        <dbReference type="Rhea" id="RHEA:10868"/>
        <dbReference type="ChEBI" id="CHEBI:17815"/>
        <dbReference type="ChEBI" id="CHEBI:57287"/>
        <dbReference type="ChEBI" id="CHEBI:58342"/>
        <dbReference type="ChEBI" id="CHEBI:64615"/>
        <dbReference type="EC" id="2.3.1.20"/>
    </reaction>
</comment>
<evidence type="ECO:0000256" key="5">
    <source>
        <dbReference type="ARBA" id="ARBA00022516"/>
    </source>
</evidence>
<evidence type="ECO:0000313" key="13">
    <source>
        <dbReference type="EMBL" id="GAA1700293.1"/>
    </source>
</evidence>
<feature type="domain" description="O-acyltransferase WSD1 C-terminal" evidence="12">
    <location>
        <begin position="347"/>
        <end position="486"/>
    </location>
</feature>
<comment type="similarity">
    <text evidence="3">Belongs to the long-chain O-acyltransferase family.</text>
</comment>
<keyword evidence="9" id="KW-0012">Acyltransferase</keyword>
<dbReference type="InterPro" id="IPR023213">
    <property type="entry name" value="CAT-like_dom_sf"/>
</dbReference>
<dbReference type="InterPro" id="IPR045034">
    <property type="entry name" value="O-acyltransferase_WSD1-like"/>
</dbReference>
<dbReference type="PANTHER" id="PTHR31650">
    <property type="entry name" value="O-ACYLTRANSFERASE (WSD1-LIKE) FAMILY PROTEIN"/>
    <property type="match status" value="1"/>
</dbReference>
<evidence type="ECO:0000256" key="6">
    <source>
        <dbReference type="ARBA" id="ARBA00022679"/>
    </source>
</evidence>
<dbReference type="EMBL" id="BAAAQG010000003">
    <property type="protein sequence ID" value="GAA1700293.1"/>
    <property type="molecule type" value="Genomic_DNA"/>
</dbReference>
<evidence type="ECO:0000256" key="9">
    <source>
        <dbReference type="ARBA" id="ARBA00023315"/>
    </source>
</evidence>
<keyword evidence="14" id="KW-1185">Reference proteome</keyword>
<comment type="pathway">
    <text evidence="2">Lipid metabolism.</text>
</comment>
<keyword evidence="8" id="KW-0443">Lipid metabolism</keyword>
<evidence type="ECO:0000256" key="10">
    <source>
        <dbReference type="ARBA" id="ARBA00048109"/>
    </source>
</evidence>
<gene>
    <name evidence="13" type="ORF">GCM10009831_06030</name>
</gene>
<dbReference type="EC" id="2.3.1.20" evidence="4"/>
<proteinExistence type="inferred from homology"/>
<evidence type="ECO:0000256" key="1">
    <source>
        <dbReference type="ARBA" id="ARBA00004771"/>
    </source>
</evidence>